<name>A0A8J3SQN8_9ACTN</name>
<feature type="region of interest" description="Disordered" evidence="1">
    <location>
        <begin position="422"/>
        <end position="464"/>
    </location>
</feature>
<dbReference type="Proteomes" id="UP000634476">
    <property type="component" value="Unassembled WGS sequence"/>
</dbReference>
<feature type="compositionally biased region" description="Low complexity" evidence="1">
    <location>
        <begin position="222"/>
        <end position="266"/>
    </location>
</feature>
<dbReference type="EMBL" id="BOOK01000004">
    <property type="protein sequence ID" value="GIH98801.1"/>
    <property type="molecule type" value="Genomic_DNA"/>
</dbReference>
<keyword evidence="4" id="KW-1185">Reference proteome</keyword>
<feature type="region of interest" description="Disordered" evidence="1">
    <location>
        <begin position="333"/>
        <end position="367"/>
    </location>
</feature>
<protein>
    <recommendedName>
        <fullName evidence="2">Peptidase C51 domain-containing protein</fullName>
    </recommendedName>
</protein>
<dbReference type="AlphaFoldDB" id="A0A8J3SQN8"/>
<dbReference type="InterPro" id="IPR038765">
    <property type="entry name" value="Papain-like_cys_pep_sf"/>
</dbReference>
<dbReference type="SUPFAM" id="SSF54001">
    <property type="entry name" value="Cysteine proteinases"/>
    <property type="match status" value="1"/>
</dbReference>
<evidence type="ECO:0000259" key="2">
    <source>
        <dbReference type="Pfam" id="PF05257"/>
    </source>
</evidence>
<evidence type="ECO:0000313" key="3">
    <source>
        <dbReference type="EMBL" id="GIH98801.1"/>
    </source>
</evidence>
<reference evidence="3" key="1">
    <citation type="submission" date="2021-01" db="EMBL/GenBank/DDBJ databases">
        <title>Whole genome shotgun sequence of Planobispora takensis NBRC 109077.</title>
        <authorList>
            <person name="Komaki H."/>
            <person name="Tamura T."/>
        </authorList>
    </citation>
    <scope>NUCLEOTIDE SEQUENCE</scope>
    <source>
        <strain evidence="3">NBRC 109077</strain>
    </source>
</reference>
<feature type="region of interest" description="Disordered" evidence="1">
    <location>
        <begin position="501"/>
        <end position="613"/>
    </location>
</feature>
<feature type="compositionally biased region" description="Basic residues" evidence="1">
    <location>
        <begin position="342"/>
        <end position="363"/>
    </location>
</feature>
<feature type="region of interest" description="Disordered" evidence="1">
    <location>
        <begin position="197"/>
        <end position="283"/>
    </location>
</feature>
<accession>A0A8J3SQN8</accession>
<organism evidence="3 4">
    <name type="scientific">Planobispora takensis</name>
    <dbReference type="NCBI Taxonomy" id="1367882"/>
    <lineage>
        <taxon>Bacteria</taxon>
        <taxon>Bacillati</taxon>
        <taxon>Actinomycetota</taxon>
        <taxon>Actinomycetes</taxon>
        <taxon>Streptosporangiales</taxon>
        <taxon>Streptosporangiaceae</taxon>
        <taxon>Planobispora</taxon>
    </lineage>
</organism>
<evidence type="ECO:0000256" key="1">
    <source>
        <dbReference type="SAM" id="MobiDB-lite"/>
    </source>
</evidence>
<feature type="compositionally biased region" description="Low complexity" evidence="1">
    <location>
        <begin position="445"/>
        <end position="458"/>
    </location>
</feature>
<sequence>MTPEMKKFIELLESQLGYAEKSNGYTKFGDWYGSSVEFDADYTNAPWCDMYLSWAAKKLGYEDWIGQFAYTVYHAEWFREQDAWGTVPKPGAIVFFDWGGSKKIDNIDHVGIVTRVEGKVVHTIEGNIDGGVAKRKERDASKIVGYGYPEKIKARLDREASEKKTIITSATATPDNFVALKPQPDLLSSLLPSIVPLEREPETARKPESAEKTSAPTGETVAKAASKSAPKSTASEKTSSGTSGTSGETAETPPAAASAPPQTAAGRTTTTGKHAKPSTADTNSFAAVPAPVVAEPATSLPELGTPAVLAPVLLAALAIIAHAKAKQAGIRLAPAGGGSARPSRRAGSHRSGGRRAPGRRRITRNAPLAATALTAQDTSLTTAALTATALTTQDSAAPVTASAEATLLALETASTWNAFSVPDTRRGTAAGRATGAGRESVPSRGTAAAGREAAHGPASDVTTARPTAFPVEFPTTTVPVARVEEIASTERTRLPYQGRRRFAERPVAESSTFSQDAPLRGRRHRRAETSTFVQDAAPRGRRHRRAESSTFLQEPAAFHQDAPTRGRRHRRPEPSVNATVPSVPRPTAPADGDILAPVAHRRAAHRTQAPTTV</sequence>
<proteinExistence type="predicted"/>
<dbReference type="InterPro" id="IPR007921">
    <property type="entry name" value="CHAP_dom"/>
</dbReference>
<feature type="domain" description="Peptidase C51" evidence="2">
    <location>
        <begin position="42"/>
        <end position="127"/>
    </location>
</feature>
<comment type="caution">
    <text evidence="3">The sequence shown here is derived from an EMBL/GenBank/DDBJ whole genome shotgun (WGS) entry which is preliminary data.</text>
</comment>
<dbReference type="RefSeq" id="WP_275423554.1">
    <property type="nucleotide sequence ID" value="NZ_BOOK01000004.1"/>
</dbReference>
<feature type="compositionally biased region" description="Basic and acidic residues" evidence="1">
    <location>
        <begin position="197"/>
        <end position="211"/>
    </location>
</feature>
<gene>
    <name evidence="3" type="ORF">Pta02_08100</name>
</gene>
<feature type="compositionally biased region" description="Low complexity" evidence="1">
    <location>
        <begin position="427"/>
        <end position="438"/>
    </location>
</feature>
<dbReference type="Pfam" id="PF05257">
    <property type="entry name" value="CHAP"/>
    <property type="match status" value="1"/>
</dbReference>
<evidence type="ECO:0000313" key="4">
    <source>
        <dbReference type="Proteomes" id="UP000634476"/>
    </source>
</evidence>